<gene>
    <name evidence="2" type="ORF">Vau01_005630</name>
</gene>
<dbReference type="SUPFAM" id="SSF52980">
    <property type="entry name" value="Restriction endonuclease-like"/>
    <property type="match status" value="1"/>
</dbReference>
<evidence type="ECO:0000313" key="3">
    <source>
        <dbReference type="Proteomes" id="UP000612585"/>
    </source>
</evidence>
<sequence length="185" mass="20060">MSVEAIARHMPAVLTLDDLSVMNELDTYGHRYEMSPEGALSVVPSPEFVHAQIINDVIGWLLAAGWTLKQVYQAVGLRISGRAGGAGGRIPDLIVWNRPPVPRAGWMPVTDVALVVEVISPSSKATDKSVKPDEYAGAGIPRYWTVDCDPANTVTMYELAGDTYKTCLTMPLAWVLNTKPSDHLG</sequence>
<evidence type="ECO:0000313" key="2">
    <source>
        <dbReference type="EMBL" id="GIJ53047.1"/>
    </source>
</evidence>
<dbReference type="Pfam" id="PF05685">
    <property type="entry name" value="Uma2"/>
    <property type="match status" value="1"/>
</dbReference>
<dbReference type="InterPro" id="IPR008538">
    <property type="entry name" value="Uma2"/>
</dbReference>
<protein>
    <recommendedName>
        <fullName evidence="1">Putative restriction endonuclease domain-containing protein</fullName>
    </recommendedName>
</protein>
<dbReference type="PANTHER" id="PTHR35400:SF3">
    <property type="entry name" value="SLL1072 PROTEIN"/>
    <property type="match status" value="1"/>
</dbReference>
<dbReference type="Proteomes" id="UP000612585">
    <property type="component" value="Unassembled WGS sequence"/>
</dbReference>
<dbReference type="Gene3D" id="3.90.1570.10">
    <property type="entry name" value="tt1808, chain A"/>
    <property type="match status" value="1"/>
</dbReference>
<keyword evidence="3" id="KW-1185">Reference proteome</keyword>
<accession>A0A8J3YYU3</accession>
<dbReference type="EMBL" id="BOPG01000004">
    <property type="protein sequence ID" value="GIJ53047.1"/>
    <property type="molecule type" value="Genomic_DNA"/>
</dbReference>
<dbReference type="InterPro" id="IPR012296">
    <property type="entry name" value="Nuclease_put_TT1808"/>
</dbReference>
<comment type="caution">
    <text evidence="2">The sequence shown here is derived from an EMBL/GenBank/DDBJ whole genome shotgun (WGS) entry which is preliminary data.</text>
</comment>
<reference evidence="2" key="1">
    <citation type="submission" date="2021-01" db="EMBL/GenBank/DDBJ databases">
        <title>Whole genome shotgun sequence of Virgisporangium aurantiacum NBRC 16421.</title>
        <authorList>
            <person name="Komaki H."/>
            <person name="Tamura T."/>
        </authorList>
    </citation>
    <scope>NUCLEOTIDE SEQUENCE</scope>
    <source>
        <strain evidence="2">NBRC 16421</strain>
    </source>
</reference>
<evidence type="ECO:0000259" key="1">
    <source>
        <dbReference type="Pfam" id="PF05685"/>
    </source>
</evidence>
<dbReference type="AlphaFoldDB" id="A0A8J3YYU3"/>
<feature type="domain" description="Putative restriction endonuclease" evidence="1">
    <location>
        <begin position="27"/>
        <end position="175"/>
    </location>
</feature>
<name>A0A8J3YYU3_9ACTN</name>
<dbReference type="CDD" id="cd06260">
    <property type="entry name" value="DUF820-like"/>
    <property type="match status" value="1"/>
</dbReference>
<proteinExistence type="predicted"/>
<dbReference type="InterPro" id="IPR011335">
    <property type="entry name" value="Restrct_endonuc-II-like"/>
</dbReference>
<dbReference type="PANTHER" id="PTHR35400">
    <property type="entry name" value="SLR1083 PROTEIN"/>
    <property type="match status" value="1"/>
</dbReference>
<organism evidence="2 3">
    <name type="scientific">Virgisporangium aurantiacum</name>
    <dbReference type="NCBI Taxonomy" id="175570"/>
    <lineage>
        <taxon>Bacteria</taxon>
        <taxon>Bacillati</taxon>
        <taxon>Actinomycetota</taxon>
        <taxon>Actinomycetes</taxon>
        <taxon>Micromonosporales</taxon>
        <taxon>Micromonosporaceae</taxon>
        <taxon>Virgisporangium</taxon>
    </lineage>
</organism>